<dbReference type="Pfam" id="PF04024">
    <property type="entry name" value="PspC"/>
    <property type="match status" value="1"/>
</dbReference>
<proteinExistence type="predicted"/>
<feature type="compositionally biased region" description="Basic residues" evidence="1">
    <location>
        <begin position="156"/>
        <end position="165"/>
    </location>
</feature>
<gene>
    <name evidence="4" type="ORF">GCM10020260_13350</name>
</gene>
<dbReference type="InterPro" id="IPR036259">
    <property type="entry name" value="MFS_trans_sf"/>
</dbReference>
<evidence type="ECO:0000313" key="4">
    <source>
        <dbReference type="EMBL" id="GAA3283891.1"/>
    </source>
</evidence>
<feature type="compositionally biased region" description="Low complexity" evidence="1">
    <location>
        <begin position="205"/>
        <end position="233"/>
    </location>
</feature>
<keyword evidence="2" id="KW-1133">Transmembrane helix</keyword>
<dbReference type="Proteomes" id="UP001501736">
    <property type="component" value="Unassembled WGS sequence"/>
</dbReference>
<comment type="caution">
    <text evidence="4">The sequence shown here is derived from an EMBL/GenBank/DDBJ whole genome shotgun (WGS) entry which is preliminary data.</text>
</comment>
<feature type="transmembrane region" description="Helical" evidence="2">
    <location>
        <begin position="109"/>
        <end position="127"/>
    </location>
</feature>
<name>A0ABP6RBM8_9MICC</name>
<feature type="compositionally biased region" description="Low complexity" evidence="1">
    <location>
        <begin position="173"/>
        <end position="189"/>
    </location>
</feature>
<evidence type="ECO:0000259" key="3">
    <source>
        <dbReference type="Pfam" id="PF04024"/>
    </source>
</evidence>
<dbReference type="RefSeq" id="WP_344719538.1">
    <property type="nucleotide sequence ID" value="NZ_BAAAYG010000005.1"/>
</dbReference>
<evidence type="ECO:0000256" key="1">
    <source>
        <dbReference type="SAM" id="MobiDB-lite"/>
    </source>
</evidence>
<dbReference type="InterPro" id="IPR007168">
    <property type="entry name" value="Phageshock_PspC_N"/>
</dbReference>
<feature type="transmembrane region" description="Helical" evidence="2">
    <location>
        <begin position="133"/>
        <end position="153"/>
    </location>
</feature>
<organism evidence="4 5">
    <name type="scientific">Nesterenkonia halobia</name>
    <dbReference type="NCBI Taxonomy" id="37922"/>
    <lineage>
        <taxon>Bacteria</taxon>
        <taxon>Bacillati</taxon>
        <taxon>Actinomycetota</taxon>
        <taxon>Actinomycetes</taxon>
        <taxon>Micrococcales</taxon>
        <taxon>Micrococcaceae</taxon>
        <taxon>Nesterenkonia</taxon>
    </lineage>
</organism>
<keyword evidence="2" id="KW-0812">Transmembrane</keyword>
<feature type="transmembrane region" description="Helical" evidence="2">
    <location>
        <begin position="289"/>
        <end position="312"/>
    </location>
</feature>
<evidence type="ECO:0000313" key="5">
    <source>
        <dbReference type="Proteomes" id="UP001501736"/>
    </source>
</evidence>
<evidence type="ECO:0000256" key="2">
    <source>
        <dbReference type="SAM" id="Phobius"/>
    </source>
</evidence>
<reference evidence="5" key="1">
    <citation type="journal article" date="2019" name="Int. J. Syst. Evol. Microbiol.">
        <title>The Global Catalogue of Microorganisms (GCM) 10K type strain sequencing project: providing services to taxonomists for standard genome sequencing and annotation.</title>
        <authorList>
            <consortium name="The Broad Institute Genomics Platform"/>
            <consortium name="The Broad Institute Genome Sequencing Center for Infectious Disease"/>
            <person name="Wu L."/>
            <person name="Ma J."/>
        </authorList>
    </citation>
    <scope>NUCLEOTIDE SEQUENCE [LARGE SCALE GENOMIC DNA]</scope>
    <source>
        <strain evidence="5">JCM 11483</strain>
    </source>
</reference>
<keyword evidence="5" id="KW-1185">Reference proteome</keyword>
<sequence length="486" mass="50492">MDSTTRPDDDARREPGRTSEPEAGRRLFDRLRATGLQRPEEGWIGGVMALVARRLRWDPTLVRGLGVLAALLFFSPMLLLYGLAWILLPDHRERIPAQRAIRGDVTGGFVVGALLAVLGALNVITPLNLAGPFAVLANVVIIAVVVALVVATTRGRRGHRGRRSRRSDDAGDAADPQGGDAAGKARAGRSSPAREDGRPAWFPKDSAPSADAAGPGDPAQTASTGAAAPAPATDDARRPGGCHEAAAPSARALREREAERRRLRVTLGLVLLVVPGLILLGLAGDALGFPGSALVLAGLIGIVALLAVGHLVAALRGRRGRGGLLVLATAAMLLVFAVHQGAADAPRSDGAYRAFSNSITEEDALNAAFSNSTMDLRHLQGEEGTVEASLNTAFASNDVVVPDGAAVVLESRQALGSLAVEMEDDERRIAGLDAGEHRFGPADASLEIRLTVQSAFGSTTLYDASSYAAADPEAAAAPRPDGEVTL</sequence>
<feature type="transmembrane region" description="Helical" evidence="2">
    <location>
        <begin position="65"/>
        <end position="88"/>
    </location>
</feature>
<keyword evidence="2" id="KW-0472">Membrane</keyword>
<feature type="transmembrane region" description="Helical" evidence="2">
    <location>
        <begin position="324"/>
        <end position="342"/>
    </location>
</feature>
<dbReference type="EMBL" id="BAAAYG010000005">
    <property type="protein sequence ID" value="GAA3283891.1"/>
    <property type="molecule type" value="Genomic_DNA"/>
</dbReference>
<feature type="transmembrane region" description="Helical" evidence="2">
    <location>
        <begin position="263"/>
        <end position="283"/>
    </location>
</feature>
<feature type="region of interest" description="Disordered" evidence="1">
    <location>
        <begin position="156"/>
        <end position="253"/>
    </location>
</feature>
<dbReference type="SUPFAM" id="SSF103473">
    <property type="entry name" value="MFS general substrate transporter"/>
    <property type="match status" value="1"/>
</dbReference>
<accession>A0ABP6RBM8</accession>
<protein>
    <recommendedName>
        <fullName evidence="3">Phage shock protein PspC N-terminal domain-containing protein</fullName>
    </recommendedName>
</protein>
<feature type="domain" description="Phage shock protein PspC N-terminal" evidence="3">
    <location>
        <begin position="36"/>
        <end position="90"/>
    </location>
</feature>
<feature type="region of interest" description="Disordered" evidence="1">
    <location>
        <begin position="1"/>
        <end position="24"/>
    </location>
</feature>